<dbReference type="RefSeq" id="WP_310368167.1">
    <property type="nucleotide sequence ID" value="NZ_JAVDYB010000001.1"/>
</dbReference>
<evidence type="ECO:0000313" key="3">
    <source>
        <dbReference type="Proteomes" id="UP001183643"/>
    </source>
</evidence>
<dbReference type="EMBL" id="JAVDYB010000001">
    <property type="protein sequence ID" value="MDR7276197.1"/>
    <property type="molecule type" value="Genomic_DNA"/>
</dbReference>
<evidence type="ECO:0000313" key="2">
    <source>
        <dbReference type="EMBL" id="MDR7276197.1"/>
    </source>
</evidence>
<dbReference type="PANTHER" id="PTHR43441:SF2">
    <property type="entry name" value="FAMILY ACETYLTRANSFERASE, PUTATIVE (AFU_ORTHOLOGUE AFUA_7G00850)-RELATED"/>
    <property type="match status" value="1"/>
</dbReference>
<gene>
    <name evidence="2" type="ORF">J2S41_002975</name>
</gene>
<name>A0AAE3YPD6_9ACTN</name>
<reference evidence="2" key="1">
    <citation type="submission" date="2023-07" db="EMBL/GenBank/DDBJ databases">
        <title>Sequencing the genomes of 1000 actinobacteria strains.</title>
        <authorList>
            <person name="Klenk H.-P."/>
        </authorList>
    </citation>
    <scope>NUCLEOTIDE SEQUENCE</scope>
    <source>
        <strain evidence="2">DSM 44707</strain>
    </source>
</reference>
<organism evidence="2 3">
    <name type="scientific">Catenuloplanes atrovinosus</name>
    <dbReference type="NCBI Taxonomy" id="137266"/>
    <lineage>
        <taxon>Bacteria</taxon>
        <taxon>Bacillati</taxon>
        <taxon>Actinomycetota</taxon>
        <taxon>Actinomycetes</taxon>
        <taxon>Micromonosporales</taxon>
        <taxon>Micromonosporaceae</taxon>
        <taxon>Catenuloplanes</taxon>
    </lineage>
</organism>
<dbReference type="Proteomes" id="UP001183643">
    <property type="component" value="Unassembled WGS sequence"/>
</dbReference>
<evidence type="ECO:0000259" key="1">
    <source>
        <dbReference type="PROSITE" id="PS51186"/>
    </source>
</evidence>
<dbReference type="PROSITE" id="PS51186">
    <property type="entry name" value="GNAT"/>
    <property type="match status" value="1"/>
</dbReference>
<dbReference type="Pfam" id="PF13302">
    <property type="entry name" value="Acetyltransf_3"/>
    <property type="match status" value="1"/>
</dbReference>
<accession>A0AAE3YPD6</accession>
<dbReference type="InterPro" id="IPR051908">
    <property type="entry name" value="Ribosomal_N-acetyltransferase"/>
</dbReference>
<dbReference type="InterPro" id="IPR000182">
    <property type="entry name" value="GNAT_dom"/>
</dbReference>
<proteinExistence type="predicted"/>
<feature type="domain" description="N-acetyltransferase" evidence="1">
    <location>
        <begin position="2"/>
        <end position="165"/>
    </location>
</feature>
<dbReference type="GO" id="GO:0005737">
    <property type="term" value="C:cytoplasm"/>
    <property type="evidence" value="ECO:0007669"/>
    <property type="project" value="TreeGrafter"/>
</dbReference>
<dbReference type="Gene3D" id="3.40.630.30">
    <property type="match status" value="1"/>
</dbReference>
<dbReference type="GO" id="GO:1990189">
    <property type="term" value="F:protein N-terminal-serine acetyltransferase activity"/>
    <property type="evidence" value="ECO:0007669"/>
    <property type="project" value="TreeGrafter"/>
</dbReference>
<comment type="caution">
    <text evidence="2">The sequence shown here is derived from an EMBL/GenBank/DDBJ whole genome shotgun (WGS) entry which is preliminary data.</text>
</comment>
<dbReference type="GO" id="GO:0008999">
    <property type="term" value="F:protein-N-terminal-alanine acetyltransferase activity"/>
    <property type="evidence" value="ECO:0007669"/>
    <property type="project" value="TreeGrafter"/>
</dbReference>
<dbReference type="AlphaFoldDB" id="A0AAE3YPD6"/>
<protein>
    <submittedName>
        <fullName evidence="2">RimJ/RimL family protein N-acetyltransferase</fullName>
    </submittedName>
</protein>
<dbReference type="PANTHER" id="PTHR43441">
    <property type="entry name" value="RIBOSOMAL-PROTEIN-SERINE ACETYLTRANSFERASE"/>
    <property type="match status" value="1"/>
</dbReference>
<dbReference type="SUPFAM" id="SSF55729">
    <property type="entry name" value="Acyl-CoA N-acyltransferases (Nat)"/>
    <property type="match status" value="1"/>
</dbReference>
<keyword evidence="3" id="KW-1185">Reference proteome</keyword>
<sequence length="171" mass="18742">MLQLRAVTAGDLPMMRRFAVEPGLIGPDWSGFRDAGAIDRRFAADGYLGGTPDSRLIVDVDGEAAGVVSFRACRFGGAPNWEIGIVLLPEWRGRGFGWRAQVLLCDYLFRHTPAMRISAGTQADNVPEQRALLKAGFQLEGTMRAIEFADGGWRDGMLYSRLRTDPAPALD</sequence>
<dbReference type="CDD" id="cd04301">
    <property type="entry name" value="NAT_SF"/>
    <property type="match status" value="1"/>
</dbReference>
<dbReference type="InterPro" id="IPR016181">
    <property type="entry name" value="Acyl_CoA_acyltransferase"/>
</dbReference>